<organism evidence="2 3">
    <name type="scientific">Parachaetomium inaequale</name>
    <dbReference type="NCBI Taxonomy" id="2588326"/>
    <lineage>
        <taxon>Eukaryota</taxon>
        <taxon>Fungi</taxon>
        <taxon>Dikarya</taxon>
        <taxon>Ascomycota</taxon>
        <taxon>Pezizomycotina</taxon>
        <taxon>Sordariomycetes</taxon>
        <taxon>Sordariomycetidae</taxon>
        <taxon>Sordariales</taxon>
        <taxon>Chaetomiaceae</taxon>
        <taxon>Parachaetomium</taxon>
    </lineage>
</organism>
<feature type="region of interest" description="Disordered" evidence="1">
    <location>
        <begin position="281"/>
        <end position="315"/>
    </location>
</feature>
<reference evidence="3" key="1">
    <citation type="journal article" date="2023" name="Mol. Phylogenet. Evol.">
        <title>Genome-scale phylogeny and comparative genomics of the fungal order Sordariales.</title>
        <authorList>
            <person name="Hensen N."/>
            <person name="Bonometti L."/>
            <person name="Westerberg I."/>
            <person name="Brannstrom I.O."/>
            <person name="Guillou S."/>
            <person name="Cros-Aarteil S."/>
            <person name="Calhoun S."/>
            <person name="Haridas S."/>
            <person name="Kuo A."/>
            <person name="Mondo S."/>
            <person name="Pangilinan J."/>
            <person name="Riley R."/>
            <person name="LaButti K."/>
            <person name="Andreopoulos B."/>
            <person name="Lipzen A."/>
            <person name="Chen C."/>
            <person name="Yan M."/>
            <person name="Daum C."/>
            <person name="Ng V."/>
            <person name="Clum A."/>
            <person name="Steindorff A."/>
            <person name="Ohm R.A."/>
            <person name="Martin F."/>
            <person name="Silar P."/>
            <person name="Natvig D.O."/>
            <person name="Lalanne C."/>
            <person name="Gautier V."/>
            <person name="Ament-Velasquez S.L."/>
            <person name="Kruys A."/>
            <person name="Hutchinson M.I."/>
            <person name="Powell A.J."/>
            <person name="Barry K."/>
            <person name="Miller A.N."/>
            <person name="Grigoriev I.V."/>
            <person name="Debuchy R."/>
            <person name="Gladieux P."/>
            <person name="Hiltunen Thoren M."/>
            <person name="Johannesson H."/>
        </authorList>
    </citation>
    <scope>NUCLEOTIDE SEQUENCE [LARGE SCALE GENOMIC DNA]</scope>
    <source>
        <strain evidence="3">CBS 284.82</strain>
    </source>
</reference>
<protein>
    <submittedName>
        <fullName evidence="2">Uncharacterized protein</fullName>
    </submittedName>
</protein>
<evidence type="ECO:0000313" key="2">
    <source>
        <dbReference type="EMBL" id="KAK4043820.1"/>
    </source>
</evidence>
<dbReference type="EMBL" id="MU854324">
    <property type="protein sequence ID" value="KAK4043820.1"/>
    <property type="molecule type" value="Genomic_DNA"/>
</dbReference>
<name>A0AAN6SVJ0_9PEZI</name>
<comment type="caution">
    <text evidence="2">The sequence shown here is derived from an EMBL/GenBank/DDBJ whole genome shotgun (WGS) entry which is preliminary data.</text>
</comment>
<gene>
    <name evidence="2" type="ORF">C8A01DRAFT_12750</name>
</gene>
<evidence type="ECO:0000313" key="3">
    <source>
        <dbReference type="Proteomes" id="UP001303115"/>
    </source>
</evidence>
<sequence>MEQIRRKELERTQLRMLSTLYEYLDSNCRSMTSVDAAELEALGIARWTDLDVDGQLPCDFEPLFFSPCHEECPGLEEETEYWRPVWRATLDTPQNLLDPEWVPSAGYVYASVKARWFQAIPAHLTDQYDAELHPANVYKGHSDPHYASPRGYCGRDWYESEPCVVPVAADKPHMMITVLEPAVATEGNLLWSEFNAIIALLESRIRMAQFTDHHTKPVLIFAFQRDTHARITQAHIDAKTNKIVIRQSRQLDLVGAPGEPPADAYLLLRWLLNSPVGATKYEDEELPGQGARKKGAETGGAEMPTVPKIVDVKSG</sequence>
<dbReference type="Proteomes" id="UP001303115">
    <property type="component" value="Unassembled WGS sequence"/>
</dbReference>
<dbReference type="AlphaFoldDB" id="A0AAN6SVJ0"/>
<keyword evidence="3" id="KW-1185">Reference proteome</keyword>
<accession>A0AAN6SVJ0</accession>
<proteinExistence type="predicted"/>
<evidence type="ECO:0000256" key="1">
    <source>
        <dbReference type="SAM" id="MobiDB-lite"/>
    </source>
</evidence>